<sequence>MAVNGDKPHVVCIPFPAQSHVKAMLKLAKLLHHNGFHITFVNTEYNHRRLLEARGPNSLDGLPDFRFETIPDGLPPSDANATQDIPSLCESIRKNALGRFLSLVSNLNDTSALDVPPVTCIVSDGFMSFTITAGEELGIPVVVFFPLSACGFMGFYQFRNLLERGLTPLKDASYLTNGYLDTVIDWIPGMKDIRLKDLPSFIRTTDPDEIIFKYVMESMEKSSKASAIVLQTYAELEPGLLNALTSMFPFVYSIGPLQLLLNQILAYDKSNSIGYNLWKEEFECLNWLESKEPESVIYVNFGSLAVITQKQLEELGWGIVNSRHNFLWIIRPDLVMDDDSDSVFLPPELAMKTKERGLIAAWCPQEEVLKHRSVRAFMTHGGWNSTIESLSAGVPMICWPYFGDQQTNCRYICTEWEVGMEIGGDVKRDEVEKVVREVMGGEKGKKMKEKAMEWRELAEKATGSDGSSTLDLNMLVKKVLDSVGG</sequence>
<evidence type="ECO:0000256" key="2">
    <source>
        <dbReference type="ARBA" id="ARBA00022679"/>
    </source>
</evidence>
<dbReference type="GO" id="GO:0080044">
    <property type="term" value="F:quercetin 7-O-glucosyltransferase activity"/>
    <property type="evidence" value="ECO:0007669"/>
    <property type="project" value="TreeGrafter"/>
</dbReference>
<evidence type="ECO:0000256" key="1">
    <source>
        <dbReference type="ARBA" id="ARBA00009995"/>
    </source>
</evidence>
<keyword evidence="4" id="KW-0328">Glycosyltransferase</keyword>
<dbReference type="PANTHER" id="PTHR11926">
    <property type="entry name" value="GLUCOSYL/GLUCURONOSYL TRANSFERASES"/>
    <property type="match status" value="1"/>
</dbReference>
<comment type="caution">
    <text evidence="6">The sequence shown here is derived from an EMBL/GenBank/DDBJ whole genome shotgun (WGS) entry which is preliminary data.</text>
</comment>
<dbReference type="FunFam" id="3.40.50.2000:FF:000027">
    <property type="entry name" value="Glycosyltransferase"/>
    <property type="match status" value="1"/>
</dbReference>
<evidence type="ECO:0000256" key="4">
    <source>
        <dbReference type="RuleBase" id="RU003718"/>
    </source>
</evidence>
<dbReference type="Gene3D" id="3.40.50.2000">
    <property type="entry name" value="Glycogen Phosphorylase B"/>
    <property type="match status" value="2"/>
</dbReference>
<dbReference type="GO" id="GO:0009813">
    <property type="term" value="P:flavonoid biosynthetic process"/>
    <property type="evidence" value="ECO:0007669"/>
    <property type="project" value="UniProtKB-KW"/>
</dbReference>
<keyword evidence="2 4" id="KW-0808">Transferase</keyword>
<accession>A0AAV6HVI4</accession>
<reference evidence="6" key="1">
    <citation type="submission" date="2020-08" db="EMBL/GenBank/DDBJ databases">
        <title>Plant Genome Project.</title>
        <authorList>
            <person name="Zhang R.-G."/>
        </authorList>
    </citation>
    <scope>NUCLEOTIDE SEQUENCE</scope>
    <source>
        <strain evidence="6">WSP0</strain>
        <tissue evidence="6">Leaf</tissue>
    </source>
</reference>
<dbReference type="CDD" id="cd03784">
    <property type="entry name" value="GT1_Gtf-like"/>
    <property type="match status" value="1"/>
</dbReference>
<dbReference type="AlphaFoldDB" id="A0AAV6HVI4"/>
<protein>
    <recommendedName>
        <fullName evidence="5">Glycosyltransferase</fullName>
        <ecNumber evidence="5">2.4.1.-</ecNumber>
    </recommendedName>
</protein>
<name>A0AAV6HVI4_9ERIC</name>
<keyword evidence="3" id="KW-0284">Flavonoid biosynthesis</keyword>
<dbReference type="Pfam" id="PF00201">
    <property type="entry name" value="UDPGT"/>
    <property type="match status" value="1"/>
</dbReference>
<dbReference type="InterPro" id="IPR002213">
    <property type="entry name" value="UDP_glucos_trans"/>
</dbReference>
<organism evidence="6 7">
    <name type="scientific">Rhododendron griersonianum</name>
    <dbReference type="NCBI Taxonomy" id="479676"/>
    <lineage>
        <taxon>Eukaryota</taxon>
        <taxon>Viridiplantae</taxon>
        <taxon>Streptophyta</taxon>
        <taxon>Embryophyta</taxon>
        <taxon>Tracheophyta</taxon>
        <taxon>Spermatophyta</taxon>
        <taxon>Magnoliopsida</taxon>
        <taxon>eudicotyledons</taxon>
        <taxon>Gunneridae</taxon>
        <taxon>Pentapetalae</taxon>
        <taxon>asterids</taxon>
        <taxon>Ericales</taxon>
        <taxon>Ericaceae</taxon>
        <taxon>Ericoideae</taxon>
        <taxon>Rhodoreae</taxon>
        <taxon>Rhododendron</taxon>
    </lineage>
</organism>
<dbReference type="FunFam" id="3.40.50.2000:FF:000055">
    <property type="entry name" value="Glycosyltransferase"/>
    <property type="match status" value="1"/>
</dbReference>
<dbReference type="Proteomes" id="UP000823749">
    <property type="component" value="Chromosome 12"/>
</dbReference>
<dbReference type="InterPro" id="IPR035595">
    <property type="entry name" value="UDP_glycos_trans_CS"/>
</dbReference>
<evidence type="ECO:0000256" key="5">
    <source>
        <dbReference type="RuleBase" id="RU362057"/>
    </source>
</evidence>
<dbReference type="GO" id="GO:0080043">
    <property type="term" value="F:quercetin 3-O-glucosyltransferase activity"/>
    <property type="evidence" value="ECO:0007669"/>
    <property type="project" value="TreeGrafter"/>
</dbReference>
<dbReference type="SUPFAM" id="SSF53756">
    <property type="entry name" value="UDP-Glycosyltransferase/glycogen phosphorylase"/>
    <property type="match status" value="1"/>
</dbReference>
<evidence type="ECO:0000313" key="7">
    <source>
        <dbReference type="Proteomes" id="UP000823749"/>
    </source>
</evidence>
<dbReference type="PANTHER" id="PTHR11926:SF774">
    <property type="entry name" value="UDP-GLYCOSYLTRANSFERASE 85A1-RELATED"/>
    <property type="match status" value="1"/>
</dbReference>
<proteinExistence type="inferred from homology"/>
<evidence type="ECO:0000256" key="3">
    <source>
        <dbReference type="ARBA" id="ARBA00023241"/>
    </source>
</evidence>
<dbReference type="PROSITE" id="PS00375">
    <property type="entry name" value="UDPGT"/>
    <property type="match status" value="1"/>
</dbReference>
<dbReference type="EC" id="2.4.1.-" evidence="5"/>
<dbReference type="EMBL" id="JACTNZ010000012">
    <property type="protein sequence ID" value="KAG5520361.1"/>
    <property type="molecule type" value="Genomic_DNA"/>
</dbReference>
<comment type="similarity">
    <text evidence="1 4">Belongs to the UDP-glycosyltransferase family.</text>
</comment>
<keyword evidence="7" id="KW-1185">Reference proteome</keyword>
<evidence type="ECO:0000313" key="6">
    <source>
        <dbReference type="EMBL" id="KAG5520361.1"/>
    </source>
</evidence>
<gene>
    <name evidence="6" type="ORF">RHGRI_033064</name>
</gene>